<feature type="domain" description="Chitin-binding type-2" evidence="2">
    <location>
        <begin position="105"/>
        <end position="159"/>
    </location>
</feature>
<dbReference type="SUPFAM" id="SSF57625">
    <property type="entry name" value="Invertebrate chitin-binding proteins"/>
    <property type="match status" value="2"/>
</dbReference>
<feature type="chain" id="PRO_5029527114" description="Chitin-binding type-2 domain-containing protein" evidence="1">
    <location>
        <begin position="24"/>
        <end position="160"/>
    </location>
</feature>
<keyword evidence="1" id="KW-0732">Signal</keyword>
<evidence type="ECO:0000313" key="4">
    <source>
        <dbReference type="Proteomes" id="UP000594262"/>
    </source>
</evidence>
<keyword evidence="4" id="KW-1185">Reference proteome</keyword>
<dbReference type="Proteomes" id="UP000594262">
    <property type="component" value="Unplaced"/>
</dbReference>
<feature type="signal peptide" evidence="1">
    <location>
        <begin position="1"/>
        <end position="23"/>
    </location>
</feature>
<dbReference type="GO" id="GO:0005576">
    <property type="term" value="C:extracellular region"/>
    <property type="evidence" value="ECO:0007669"/>
    <property type="project" value="InterPro"/>
</dbReference>
<evidence type="ECO:0000313" key="3">
    <source>
        <dbReference type="EnsemblMetazoa" id="CLYHEMP004498.1"/>
    </source>
</evidence>
<dbReference type="OrthoDB" id="6020543at2759"/>
<dbReference type="InterPro" id="IPR036508">
    <property type="entry name" value="Chitin-bd_dom_sf"/>
</dbReference>
<evidence type="ECO:0000256" key="1">
    <source>
        <dbReference type="SAM" id="SignalP"/>
    </source>
</evidence>
<organism evidence="3 4">
    <name type="scientific">Clytia hemisphaerica</name>
    <dbReference type="NCBI Taxonomy" id="252671"/>
    <lineage>
        <taxon>Eukaryota</taxon>
        <taxon>Metazoa</taxon>
        <taxon>Cnidaria</taxon>
        <taxon>Hydrozoa</taxon>
        <taxon>Hydroidolina</taxon>
        <taxon>Leptothecata</taxon>
        <taxon>Obeliida</taxon>
        <taxon>Clytiidae</taxon>
        <taxon>Clytia</taxon>
    </lineage>
</organism>
<dbReference type="SMART" id="SM00494">
    <property type="entry name" value="ChtBD2"/>
    <property type="match status" value="2"/>
</dbReference>
<dbReference type="EnsemblMetazoa" id="CLYHEMT004498.1">
    <property type="protein sequence ID" value="CLYHEMP004498.1"/>
    <property type="gene ID" value="CLYHEMG004498"/>
</dbReference>
<accession>A0A7M5UU12</accession>
<feature type="domain" description="Chitin-binding type-2" evidence="2">
    <location>
        <begin position="30"/>
        <end position="91"/>
    </location>
</feature>
<sequence>MNMKKNTFVSILLLVCGIGVTLTYIPEETKTCPHSLCRGKHDGNYAVLQNKHSFVQCVHGIAYCQSCWPSILEFSEQCNQCLYNKNDHCVTTQIFEPATTFQCPDRCPEQDPNFSGNIADPNNDRHYIACWKGLTVSCIACPGQLKFNADENSCRIEIEY</sequence>
<name>A0A7M5UU12_9CNID</name>
<proteinExistence type="predicted"/>
<dbReference type="Gene3D" id="3.20.20.80">
    <property type="entry name" value="Glycosidases"/>
    <property type="match status" value="1"/>
</dbReference>
<dbReference type="InterPro" id="IPR002557">
    <property type="entry name" value="Chitin-bd_dom"/>
</dbReference>
<dbReference type="AlphaFoldDB" id="A0A7M5UU12"/>
<protein>
    <recommendedName>
        <fullName evidence="2">Chitin-binding type-2 domain-containing protein</fullName>
    </recommendedName>
</protein>
<reference evidence="3" key="1">
    <citation type="submission" date="2021-01" db="UniProtKB">
        <authorList>
            <consortium name="EnsemblMetazoa"/>
        </authorList>
    </citation>
    <scope>IDENTIFICATION</scope>
</reference>
<dbReference type="GO" id="GO:0008061">
    <property type="term" value="F:chitin binding"/>
    <property type="evidence" value="ECO:0007669"/>
    <property type="project" value="InterPro"/>
</dbReference>
<evidence type="ECO:0000259" key="2">
    <source>
        <dbReference type="SMART" id="SM00494"/>
    </source>
</evidence>